<accession>A0A2W5VA54</accession>
<evidence type="ECO:0000313" key="2">
    <source>
        <dbReference type="EMBL" id="PZR12754.1"/>
    </source>
</evidence>
<feature type="transmembrane region" description="Helical" evidence="1">
    <location>
        <begin position="252"/>
        <end position="274"/>
    </location>
</feature>
<evidence type="ECO:0000256" key="1">
    <source>
        <dbReference type="SAM" id="Phobius"/>
    </source>
</evidence>
<proteinExistence type="predicted"/>
<feature type="transmembrane region" description="Helical" evidence="1">
    <location>
        <begin position="314"/>
        <end position="336"/>
    </location>
</feature>
<feature type="transmembrane region" description="Helical" evidence="1">
    <location>
        <begin position="286"/>
        <end position="308"/>
    </location>
</feature>
<gene>
    <name evidence="2" type="ORF">DI536_14380</name>
</gene>
<keyword evidence="1" id="KW-0472">Membrane</keyword>
<protein>
    <submittedName>
        <fullName evidence="2">Uncharacterized protein</fullName>
    </submittedName>
</protein>
<keyword evidence="1" id="KW-1133">Transmembrane helix</keyword>
<feature type="transmembrane region" description="Helical" evidence="1">
    <location>
        <begin position="99"/>
        <end position="118"/>
    </location>
</feature>
<evidence type="ECO:0000313" key="3">
    <source>
        <dbReference type="Proteomes" id="UP000249061"/>
    </source>
</evidence>
<sequence length="350" mass="38550">MKSSPALRTVLSSVFIFFMLAAGHLLMVVLNAVEYSVDGSTPSGAAARMFTDRPLAEELEAALKKARTPENRAVLQAAISDAHAGRDVRLKMLKVTKTLVISTLALTAIGIVLVWVTSRLKGDAAQTIVGIFGGNFIWTGAVEYGLTIASRQLGVAKAITAVDGQLIAIYGEYVLLKHTWGALVLIMAYLLYLESSRCPVFLWWRERVPTMRGALVTGRIDNYGPRSAFQYATTVWGFYLLLLWAYDEDVFGVHGVFTNLVMVGSLAGTLYTVYRLNQYTGWGPAIRYAMGAMIIAWTPIEIAGKWGVLREPWLLLHPSTLVIFFGGLALGTWMLWRAQRRPRQDLVGAS</sequence>
<reference evidence="2 3" key="1">
    <citation type="submission" date="2017-08" db="EMBL/GenBank/DDBJ databases">
        <title>Infants hospitalized years apart are colonized by the same room-sourced microbial strains.</title>
        <authorList>
            <person name="Brooks B."/>
            <person name="Olm M.R."/>
            <person name="Firek B.A."/>
            <person name="Baker R."/>
            <person name="Thomas B.C."/>
            <person name="Morowitz M.J."/>
            <person name="Banfield J.F."/>
        </authorList>
    </citation>
    <scope>NUCLEOTIDE SEQUENCE [LARGE SCALE GENOMIC DNA]</scope>
    <source>
        <strain evidence="2">S2_003_000_R2_14</strain>
    </source>
</reference>
<feature type="transmembrane region" description="Helical" evidence="1">
    <location>
        <begin position="228"/>
        <end position="246"/>
    </location>
</feature>
<name>A0A2W5VA54_9BACT</name>
<feature type="transmembrane region" description="Helical" evidence="1">
    <location>
        <begin position="12"/>
        <end position="33"/>
    </location>
</feature>
<organism evidence="2 3">
    <name type="scientific">Archangium gephyra</name>
    <dbReference type="NCBI Taxonomy" id="48"/>
    <lineage>
        <taxon>Bacteria</taxon>
        <taxon>Pseudomonadati</taxon>
        <taxon>Myxococcota</taxon>
        <taxon>Myxococcia</taxon>
        <taxon>Myxococcales</taxon>
        <taxon>Cystobacterineae</taxon>
        <taxon>Archangiaceae</taxon>
        <taxon>Archangium</taxon>
    </lineage>
</organism>
<dbReference type="EMBL" id="QFQP01000011">
    <property type="protein sequence ID" value="PZR12754.1"/>
    <property type="molecule type" value="Genomic_DNA"/>
</dbReference>
<keyword evidence="1" id="KW-0812">Transmembrane</keyword>
<comment type="caution">
    <text evidence="2">The sequence shown here is derived from an EMBL/GenBank/DDBJ whole genome shotgun (WGS) entry which is preliminary data.</text>
</comment>
<dbReference type="Proteomes" id="UP000249061">
    <property type="component" value="Unassembled WGS sequence"/>
</dbReference>
<feature type="transmembrane region" description="Helical" evidence="1">
    <location>
        <begin position="124"/>
        <end position="146"/>
    </location>
</feature>
<dbReference type="AlphaFoldDB" id="A0A2W5VA54"/>